<dbReference type="Proteomes" id="UP000434409">
    <property type="component" value="Unassembled WGS sequence"/>
</dbReference>
<gene>
    <name evidence="1" type="ORF">FYJ34_01960</name>
</gene>
<dbReference type="InterPro" id="IPR032675">
    <property type="entry name" value="LRR_dom_sf"/>
</dbReference>
<evidence type="ECO:0000313" key="2">
    <source>
        <dbReference type="Proteomes" id="UP000434409"/>
    </source>
</evidence>
<keyword evidence="2" id="KW-1185">Reference proteome</keyword>
<proteinExistence type="predicted"/>
<dbReference type="InterPro" id="IPR026906">
    <property type="entry name" value="LRR_5"/>
</dbReference>
<accession>A0A6N7UXM5</accession>
<dbReference type="Gene3D" id="3.80.10.10">
    <property type="entry name" value="Ribonuclease Inhibitor"/>
    <property type="match status" value="1"/>
</dbReference>
<organism evidence="1 2">
    <name type="scientific">Suipraeoptans intestinalis</name>
    <dbReference type="NCBI Taxonomy" id="2606628"/>
    <lineage>
        <taxon>Bacteria</taxon>
        <taxon>Bacillati</taxon>
        <taxon>Bacillota</taxon>
        <taxon>Clostridia</taxon>
        <taxon>Lachnospirales</taxon>
        <taxon>Lachnospiraceae</taxon>
        <taxon>Suipraeoptans</taxon>
    </lineage>
</organism>
<evidence type="ECO:0000313" key="1">
    <source>
        <dbReference type="EMBL" id="MSR93075.1"/>
    </source>
</evidence>
<comment type="caution">
    <text evidence="1">The sequence shown here is derived from an EMBL/GenBank/DDBJ whole genome shotgun (WGS) entry which is preliminary data.</text>
</comment>
<dbReference type="AlphaFoldDB" id="A0A6N7UXM5"/>
<reference evidence="1 2" key="1">
    <citation type="submission" date="2019-08" db="EMBL/GenBank/DDBJ databases">
        <title>In-depth cultivation of the pig gut microbiome towards novel bacterial diversity and tailored functional studies.</title>
        <authorList>
            <person name="Wylensek D."/>
            <person name="Hitch T.C.A."/>
            <person name="Clavel T."/>
        </authorList>
    </citation>
    <scope>NUCLEOTIDE SEQUENCE [LARGE SCALE GENOMIC DNA]</scope>
    <source>
        <strain evidence="1 2">68-1-5</strain>
    </source>
</reference>
<protein>
    <submittedName>
        <fullName evidence="1">Leucine-rich repeat protein</fullName>
    </submittedName>
</protein>
<sequence>MWISREIWQSRLRWNNMWEKQQGQICPEVLYEEGKDGVTILGCKSVDGILILPDEICGRAVTSVKAYAFSSWQAGKDSRIWRNPQNWKEEGVHPVFGEEVREVWLPASVSHLGRYAFYRCKNLKKLTLSDRLQEVGGGVFTGCAPEKIEIYHWEGEKNCLKSIVDEVRFSIDATLVYDTKEVQGRARVLFPEHYEEAVENTPARLLFTRHHGSGGYYRQCFYDRTLDYGKYDLAFFHAKAEEERKTTVKLAVNRLRFPFRLGEEAKKMYTVFVKEKFEQGIQMMLERADIDGIRFLIREIQPGEEALAAAVRLAGDYRLPEAAGYLLEEKRKQTKGSRLQERFSL</sequence>
<name>A0A6N7UXM5_9FIRM</name>
<dbReference type="Pfam" id="PF13306">
    <property type="entry name" value="LRR_5"/>
    <property type="match status" value="1"/>
</dbReference>
<dbReference type="EMBL" id="VULY01000018">
    <property type="protein sequence ID" value="MSR93075.1"/>
    <property type="molecule type" value="Genomic_DNA"/>
</dbReference>